<keyword evidence="3" id="KW-0271">Exosome</keyword>
<dbReference type="InterPro" id="IPR012340">
    <property type="entry name" value="NA-bd_OB-fold"/>
</dbReference>
<dbReference type="GO" id="GO:0000467">
    <property type="term" value="P:exonucleolytic trimming to generate mature 3'-end of 5.8S rRNA from tricistronic rRNA transcript (SSU-rRNA, 5.8S rRNA, LSU-rRNA)"/>
    <property type="evidence" value="ECO:0007669"/>
    <property type="project" value="TreeGrafter"/>
</dbReference>
<dbReference type="SUPFAM" id="SSF54791">
    <property type="entry name" value="Eukaryotic type KH-domain (KH-domain type I)"/>
    <property type="match status" value="1"/>
</dbReference>
<dbReference type="InterPro" id="IPR036612">
    <property type="entry name" value="KH_dom_type_1_sf"/>
</dbReference>
<proteinExistence type="predicted"/>
<gene>
    <name evidence="7" type="ORF">SAMEA4029009_CIC11G00000002916</name>
</gene>
<dbReference type="Gene3D" id="2.40.50.140">
    <property type="entry name" value="Nucleic acid-binding proteins"/>
    <property type="match status" value="1"/>
</dbReference>
<comment type="subcellular location">
    <subcellularLocation>
        <location evidence="1">Nucleus</location>
    </subcellularLocation>
</comment>
<dbReference type="GO" id="GO:0003723">
    <property type="term" value="F:RNA binding"/>
    <property type="evidence" value="ECO:0007669"/>
    <property type="project" value="UniProtKB-KW"/>
</dbReference>
<dbReference type="Proteomes" id="UP000182259">
    <property type="component" value="Chromosome II"/>
</dbReference>
<evidence type="ECO:0000256" key="2">
    <source>
        <dbReference type="ARBA" id="ARBA00022490"/>
    </source>
</evidence>
<dbReference type="GO" id="GO:0000176">
    <property type="term" value="C:nuclear exosome (RNase complex)"/>
    <property type="evidence" value="ECO:0007669"/>
    <property type="project" value="TreeGrafter"/>
</dbReference>
<dbReference type="GO" id="GO:0000177">
    <property type="term" value="C:cytoplasmic exosome (RNase complex)"/>
    <property type="evidence" value="ECO:0007669"/>
    <property type="project" value="TreeGrafter"/>
</dbReference>
<evidence type="ECO:0000313" key="8">
    <source>
        <dbReference type="Proteomes" id="UP000182259"/>
    </source>
</evidence>
<dbReference type="GO" id="GO:0071035">
    <property type="term" value="P:nuclear polyadenylation-dependent rRNA catabolic process"/>
    <property type="evidence" value="ECO:0007669"/>
    <property type="project" value="TreeGrafter"/>
</dbReference>
<dbReference type="FunFam" id="2.40.50.140:FF:000127">
    <property type="entry name" value="Exosome complex component RRP40"/>
    <property type="match status" value="1"/>
</dbReference>
<dbReference type="Pfam" id="PF18311">
    <property type="entry name" value="Rrp40_N"/>
    <property type="match status" value="1"/>
</dbReference>
<reference evidence="7 8" key="1">
    <citation type="submission" date="2016-10" db="EMBL/GenBank/DDBJ databases">
        <authorList>
            <person name="de Groot N.N."/>
        </authorList>
    </citation>
    <scope>NUCLEOTIDE SEQUENCE [LARGE SCALE GENOMIC DNA]</scope>
    <source>
        <strain evidence="7 8">PYCC 4715</strain>
    </source>
</reference>
<dbReference type="GO" id="GO:0034475">
    <property type="term" value="P:U4 snRNA 3'-end processing"/>
    <property type="evidence" value="ECO:0007669"/>
    <property type="project" value="TreeGrafter"/>
</dbReference>
<evidence type="ECO:0000256" key="1">
    <source>
        <dbReference type="ARBA" id="ARBA00004123"/>
    </source>
</evidence>
<dbReference type="EMBL" id="LT635765">
    <property type="protein sequence ID" value="SGZ51467.1"/>
    <property type="molecule type" value="Genomic_DNA"/>
</dbReference>
<keyword evidence="2" id="KW-0963">Cytoplasm</keyword>
<dbReference type="PANTHER" id="PTHR21321:SF1">
    <property type="entry name" value="EXOSOME COMPLEX COMPONENT RRP40"/>
    <property type="match status" value="1"/>
</dbReference>
<organism evidence="7 8">
    <name type="scientific">Sungouiella intermedia</name>
    <dbReference type="NCBI Taxonomy" id="45354"/>
    <lineage>
        <taxon>Eukaryota</taxon>
        <taxon>Fungi</taxon>
        <taxon>Dikarya</taxon>
        <taxon>Ascomycota</taxon>
        <taxon>Saccharomycotina</taxon>
        <taxon>Pichiomycetes</taxon>
        <taxon>Metschnikowiaceae</taxon>
        <taxon>Sungouiella</taxon>
    </lineage>
</organism>
<dbReference type="InterPro" id="IPR004088">
    <property type="entry name" value="KH_dom_type_1"/>
</dbReference>
<evidence type="ECO:0000256" key="3">
    <source>
        <dbReference type="ARBA" id="ARBA00022835"/>
    </source>
</evidence>
<dbReference type="Gene3D" id="2.40.50.100">
    <property type="match status" value="1"/>
</dbReference>
<dbReference type="GO" id="GO:0071034">
    <property type="term" value="P:CUT catabolic process"/>
    <property type="evidence" value="ECO:0007669"/>
    <property type="project" value="TreeGrafter"/>
</dbReference>
<evidence type="ECO:0000259" key="6">
    <source>
        <dbReference type="Pfam" id="PF18311"/>
    </source>
</evidence>
<evidence type="ECO:0000259" key="5">
    <source>
        <dbReference type="Pfam" id="PF15985"/>
    </source>
</evidence>
<dbReference type="Pfam" id="PF21262">
    <property type="entry name" value="RRP40_S1"/>
    <property type="match status" value="1"/>
</dbReference>
<protein>
    <submittedName>
        <fullName evidence="7">CIC11C00000002916</fullName>
    </submittedName>
</protein>
<dbReference type="Pfam" id="PF15985">
    <property type="entry name" value="KH_6"/>
    <property type="match status" value="1"/>
</dbReference>
<sequence length="266" mass="29423">MSSVIIPGDSLPVELESGQVIIGPGIYKYPKTQQIIPQQAGLLNVSHPNKKSSDQLLYIESNSKRYIPQVNDFVIGIITGVFGEFFKVSLQEFSPQVQLSMMAFPNATKKNRPNLKVGQAVYARVSEAVVEVDTEIECVDAETGKEGGFGLLDESGYIFEINLNFARELLFNKKCVFLEKLAARCAFEIAIGINGKVWIKCGRGLTFEAPVKTEDDEDDEMDVDSATVTLRDMKMTLAAARYLMACQNVTTDKADEELKKAFKGTQ</sequence>
<dbReference type="GO" id="GO:0071038">
    <property type="term" value="P:TRAMP-dependent tRNA surveillance pathway"/>
    <property type="evidence" value="ECO:0007669"/>
    <property type="project" value="TreeGrafter"/>
</dbReference>
<keyword evidence="4" id="KW-0694">RNA-binding</keyword>
<feature type="domain" description="K Homology" evidence="5">
    <location>
        <begin position="156"/>
        <end position="202"/>
    </location>
</feature>
<accession>A0A1L0BJX8</accession>
<name>A0A1L0BJX8_9ASCO</name>
<dbReference type="GO" id="GO:0071051">
    <property type="term" value="P:poly(A)-dependent snoRNA 3'-end processing"/>
    <property type="evidence" value="ECO:0007669"/>
    <property type="project" value="TreeGrafter"/>
</dbReference>
<dbReference type="Gene3D" id="3.30.1370.10">
    <property type="entry name" value="K Homology domain, type 1"/>
    <property type="match status" value="1"/>
</dbReference>
<dbReference type="SUPFAM" id="SSF50249">
    <property type="entry name" value="Nucleic acid-binding proteins"/>
    <property type="match status" value="1"/>
</dbReference>
<dbReference type="AlphaFoldDB" id="A0A1L0BJX8"/>
<dbReference type="InterPro" id="IPR026699">
    <property type="entry name" value="Exosome_RNA_bind1/RRP40/RRP4"/>
</dbReference>
<evidence type="ECO:0000256" key="4">
    <source>
        <dbReference type="ARBA" id="ARBA00022884"/>
    </source>
</evidence>
<dbReference type="InterPro" id="IPR041054">
    <property type="entry name" value="Rrp40_N_euk"/>
</dbReference>
<feature type="domain" description="Exosome complex exonuclease Rrp40 N-terminal" evidence="6">
    <location>
        <begin position="20"/>
        <end position="65"/>
    </location>
</feature>
<evidence type="ECO:0000313" key="7">
    <source>
        <dbReference type="EMBL" id="SGZ51467.1"/>
    </source>
</evidence>
<dbReference type="PANTHER" id="PTHR21321">
    <property type="entry name" value="PNAS-3 RELATED"/>
    <property type="match status" value="1"/>
</dbReference>